<gene>
    <name evidence="20" type="ORF">MKK02DRAFT_45064</name>
</gene>
<comment type="pathway">
    <text evidence="4">Lipid metabolism.</text>
</comment>
<feature type="region of interest" description="Disordered" evidence="19">
    <location>
        <begin position="60"/>
        <end position="102"/>
    </location>
</feature>
<evidence type="ECO:0000256" key="18">
    <source>
        <dbReference type="ARBA" id="ARBA00029893"/>
    </source>
</evidence>
<feature type="compositionally biased region" description="Polar residues" evidence="19">
    <location>
        <begin position="66"/>
        <end position="76"/>
    </location>
</feature>
<dbReference type="GO" id="GO:0005743">
    <property type="term" value="C:mitochondrial inner membrane"/>
    <property type="evidence" value="ECO:0007669"/>
    <property type="project" value="UniProtKB-SubCell"/>
</dbReference>
<dbReference type="GO" id="GO:0016024">
    <property type="term" value="P:CDP-diacylglycerol biosynthetic process"/>
    <property type="evidence" value="ECO:0007669"/>
    <property type="project" value="TreeGrafter"/>
</dbReference>
<comment type="similarity">
    <text evidence="5">Belongs to the TAM41 family.</text>
</comment>
<keyword evidence="13" id="KW-0443">Lipid metabolism</keyword>
<keyword evidence="21" id="KW-1185">Reference proteome</keyword>
<dbReference type="RefSeq" id="XP_052946134.1">
    <property type="nucleotide sequence ID" value="XM_053093219.1"/>
</dbReference>
<name>A0AA38LT14_9TREE</name>
<protein>
    <recommendedName>
        <fullName evidence="7">Phosphatidate cytidylyltransferase, mitochondrial</fullName>
        <ecNumber evidence="6">2.7.7.41</ecNumber>
    </recommendedName>
    <alternativeName>
        <fullName evidence="18">CDP-diacylglycerol synthase</fullName>
    </alternativeName>
</protein>
<evidence type="ECO:0000256" key="1">
    <source>
        <dbReference type="ARBA" id="ARBA00001946"/>
    </source>
</evidence>
<accession>A0AA38LT14</accession>
<evidence type="ECO:0000256" key="7">
    <source>
        <dbReference type="ARBA" id="ARBA00018337"/>
    </source>
</evidence>
<evidence type="ECO:0000256" key="2">
    <source>
        <dbReference type="ARBA" id="ARBA00004443"/>
    </source>
</evidence>
<evidence type="ECO:0000256" key="14">
    <source>
        <dbReference type="ARBA" id="ARBA00023128"/>
    </source>
</evidence>
<evidence type="ECO:0000256" key="6">
    <source>
        <dbReference type="ARBA" id="ARBA00012487"/>
    </source>
</evidence>
<dbReference type="GO" id="GO:0032049">
    <property type="term" value="P:cardiolipin biosynthetic process"/>
    <property type="evidence" value="ECO:0007669"/>
    <property type="project" value="InterPro"/>
</dbReference>
<evidence type="ECO:0000256" key="4">
    <source>
        <dbReference type="ARBA" id="ARBA00005189"/>
    </source>
</evidence>
<evidence type="ECO:0000256" key="8">
    <source>
        <dbReference type="ARBA" id="ARBA00022516"/>
    </source>
</evidence>
<keyword evidence="16" id="KW-0594">Phospholipid biosynthesis</keyword>
<dbReference type="PANTHER" id="PTHR13619:SF0">
    <property type="entry name" value="PHOSPHATIDATE CYTIDYLYLTRANSFERASE, MITOCHONDRIAL"/>
    <property type="match status" value="1"/>
</dbReference>
<keyword evidence="12" id="KW-0460">Magnesium</keyword>
<dbReference type="Pfam" id="PF09139">
    <property type="entry name" value="Tam41_Mmp37"/>
    <property type="match status" value="1"/>
</dbReference>
<dbReference type="PANTHER" id="PTHR13619">
    <property type="entry name" value="PHOSPHATIDATE CYTIDYLYLTRANSFERASE, MITOCHONDRIAL"/>
    <property type="match status" value="1"/>
</dbReference>
<evidence type="ECO:0000256" key="15">
    <source>
        <dbReference type="ARBA" id="ARBA00023136"/>
    </source>
</evidence>
<comment type="caution">
    <text evidence="20">The sequence shown here is derived from an EMBL/GenBank/DDBJ whole genome shotgun (WGS) entry which is preliminary data.</text>
</comment>
<proteinExistence type="inferred from homology"/>
<sequence>MTYHGAKMLVAGPSRLPFQHLALRLDARAPACSAEACRCLHSAGKATFAARRALRIDRQDPPSYRRLNSSVSTTSALDLPVDGARRRVGAEAKEEGRSEEEQRAYDRLRPIIDALPGPVDWAVAYGSGVRHQANTDPTGPPPMTDFLLSTPDLAQFHTANLRQNPSHYPLTARLLGGGRIAWLTDRWGAGVWYVTMVKIRGLEVKYGVISTERLKRDLEGWETLYVAGRLHKPVLPLITPPEISESLRTNLHSALTLSLLLLPPTFTEQALWTQIAGISYAGDPRMSVPGAEHPDKVANIVKGKGALEGMRGLYGQFMGRGELALVWDRGEKRVEEPEVGKGWTWRGTGEEVLRQPDTSDHLASLIMSLPCNLRTRILRTYHAETDPGIVRTNTVEGTPSSASPERNLLLDIVGRKAISEAESAKGQVGDWRKVVLTEVANIIRRPALTQSFKGLFTAGFRKSFVYAMAKFRKWLNARRAKGGKAA</sequence>
<reference evidence="20" key="1">
    <citation type="journal article" date="2022" name="G3 (Bethesda)">
        <title>High quality genome of the basidiomycete yeast Dioszegia hungarica PDD-24b-2 isolated from cloud water.</title>
        <authorList>
            <person name="Jarrige D."/>
            <person name="Haridas S."/>
            <person name="Bleykasten-Grosshans C."/>
            <person name="Joly M."/>
            <person name="Nadalig T."/>
            <person name="Sancelme M."/>
            <person name="Vuilleumier S."/>
            <person name="Grigoriev I.V."/>
            <person name="Amato P."/>
            <person name="Bringel F."/>
        </authorList>
    </citation>
    <scope>NUCLEOTIDE SEQUENCE</scope>
    <source>
        <strain evidence="20">PDD-24b-2</strain>
    </source>
</reference>
<evidence type="ECO:0000256" key="19">
    <source>
        <dbReference type="SAM" id="MobiDB-lite"/>
    </source>
</evidence>
<comment type="subcellular location">
    <subcellularLocation>
        <location evidence="2">Mitochondrion inner membrane</location>
        <topology evidence="2">Peripheral membrane protein</topology>
        <orientation evidence="2">Matrix side</orientation>
    </subcellularLocation>
</comment>
<evidence type="ECO:0000256" key="10">
    <source>
        <dbReference type="ARBA" id="ARBA00022695"/>
    </source>
</evidence>
<comment type="pathway">
    <text evidence="3">Phospholipid metabolism; CDP-diacylglycerol biosynthesis; CDP-diacylglycerol from sn-glycerol 3-phosphate: step 3/3.</text>
</comment>
<evidence type="ECO:0000256" key="17">
    <source>
        <dbReference type="ARBA" id="ARBA00023264"/>
    </source>
</evidence>
<evidence type="ECO:0000256" key="12">
    <source>
        <dbReference type="ARBA" id="ARBA00022842"/>
    </source>
</evidence>
<keyword evidence="8" id="KW-0444">Lipid biosynthesis</keyword>
<organism evidence="20 21">
    <name type="scientific">Dioszegia hungarica</name>
    <dbReference type="NCBI Taxonomy" id="4972"/>
    <lineage>
        <taxon>Eukaryota</taxon>
        <taxon>Fungi</taxon>
        <taxon>Dikarya</taxon>
        <taxon>Basidiomycota</taxon>
        <taxon>Agaricomycotina</taxon>
        <taxon>Tremellomycetes</taxon>
        <taxon>Tremellales</taxon>
        <taxon>Bulleribasidiaceae</taxon>
        <taxon>Dioszegia</taxon>
    </lineage>
</organism>
<dbReference type="Proteomes" id="UP001164286">
    <property type="component" value="Unassembled WGS sequence"/>
</dbReference>
<keyword evidence="10" id="KW-0548">Nucleotidyltransferase</keyword>
<evidence type="ECO:0000256" key="11">
    <source>
        <dbReference type="ARBA" id="ARBA00022792"/>
    </source>
</evidence>
<keyword evidence="17" id="KW-1208">Phospholipid metabolism</keyword>
<keyword evidence="14" id="KW-0496">Mitochondrion</keyword>
<keyword evidence="11" id="KW-0999">Mitochondrion inner membrane</keyword>
<dbReference type="GeneID" id="77732424"/>
<evidence type="ECO:0000256" key="3">
    <source>
        <dbReference type="ARBA" id="ARBA00005119"/>
    </source>
</evidence>
<evidence type="ECO:0000256" key="16">
    <source>
        <dbReference type="ARBA" id="ARBA00023209"/>
    </source>
</evidence>
<keyword evidence="9" id="KW-0808">Transferase</keyword>
<dbReference type="EC" id="2.7.7.41" evidence="6"/>
<comment type="cofactor">
    <cofactor evidence="1">
        <name>Mg(2+)</name>
        <dbReference type="ChEBI" id="CHEBI:18420"/>
    </cofactor>
</comment>
<evidence type="ECO:0000313" key="21">
    <source>
        <dbReference type="Proteomes" id="UP001164286"/>
    </source>
</evidence>
<dbReference type="GO" id="GO:0004605">
    <property type="term" value="F:phosphatidate cytidylyltransferase activity"/>
    <property type="evidence" value="ECO:0007669"/>
    <property type="project" value="UniProtKB-EC"/>
</dbReference>
<keyword evidence="15" id="KW-0472">Membrane</keyword>
<evidence type="ECO:0000313" key="20">
    <source>
        <dbReference type="EMBL" id="KAI9636357.1"/>
    </source>
</evidence>
<dbReference type="EMBL" id="JAKWFO010000005">
    <property type="protein sequence ID" value="KAI9636357.1"/>
    <property type="molecule type" value="Genomic_DNA"/>
</dbReference>
<evidence type="ECO:0000256" key="9">
    <source>
        <dbReference type="ARBA" id="ARBA00022679"/>
    </source>
</evidence>
<feature type="compositionally biased region" description="Basic and acidic residues" evidence="19">
    <location>
        <begin position="83"/>
        <end position="102"/>
    </location>
</feature>
<dbReference type="AlphaFoldDB" id="A0AA38LT14"/>
<evidence type="ECO:0000256" key="5">
    <source>
        <dbReference type="ARBA" id="ARBA00005458"/>
    </source>
</evidence>
<dbReference type="InterPro" id="IPR015222">
    <property type="entry name" value="Tam41"/>
</dbReference>
<evidence type="ECO:0000256" key="13">
    <source>
        <dbReference type="ARBA" id="ARBA00023098"/>
    </source>
</evidence>